<feature type="signal peptide" evidence="1">
    <location>
        <begin position="1"/>
        <end position="20"/>
    </location>
</feature>
<gene>
    <name evidence="3" type="ORF">SAMN05216490_3016</name>
</gene>
<keyword evidence="1" id="KW-0732">Signal</keyword>
<dbReference type="STRING" id="652787.SAMN05216490_3016"/>
<evidence type="ECO:0000313" key="4">
    <source>
        <dbReference type="Proteomes" id="UP000199679"/>
    </source>
</evidence>
<proteinExistence type="predicted"/>
<feature type="domain" description="Outer membrane protein beta-barrel" evidence="2">
    <location>
        <begin position="19"/>
        <end position="184"/>
    </location>
</feature>
<reference evidence="3 4" key="1">
    <citation type="submission" date="2016-10" db="EMBL/GenBank/DDBJ databases">
        <authorList>
            <person name="de Groot N.N."/>
        </authorList>
    </citation>
    <scope>NUCLEOTIDE SEQUENCE [LARGE SCALE GENOMIC DNA]</scope>
    <source>
        <strain evidence="3 4">MP1X4</strain>
    </source>
</reference>
<dbReference type="Proteomes" id="UP000199679">
    <property type="component" value="Chromosome I"/>
</dbReference>
<dbReference type="RefSeq" id="WP_091374392.1">
    <property type="nucleotide sequence ID" value="NZ_LT629740.1"/>
</dbReference>
<dbReference type="EMBL" id="LT629740">
    <property type="protein sequence ID" value="SDT30168.1"/>
    <property type="molecule type" value="Genomic_DNA"/>
</dbReference>
<evidence type="ECO:0000313" key="3">
    <source>
        <dbReference type="EMBL" id="SDT30168.1"/>
    </source>
</evidence>
<evidence type="ECO:0000259" key="2">
    <source>
        <dbReference type="Pfam" id="PF13568"/>
    </source>
</evidence>
<dbReference type="Pfam" id="PF13568">
    <property type="entry name" value="OMP_b-brl_2"/>
    <property type="match status" value="1"/>
</dbReference>
<dbReference type="InterPro" id="IPR025665">
    <property type="entry name" value="Beta-barrel_OMP_2"/>
</dbReference>
<organism evidence="3 4">
    <name type="scientific">Mucilaginibacter mallensis</name>
    <dbReference type="NCBI Taxonomy" id="652787"/>
    <lineage>
        <taxon>Bacteria</taxon>
        <taxon>Pseudomonadati</taxon>
        <taxon>Bacteroidota</taxon>
        <taxon>Sphingobacteriia</taxon>
        <taxon>Sphingobacteriales</taxon>
        <taxon>Sphingobacteriaceae</taxon>
        <taxon>Mucilaginibacter</taxon>
    </lineage>
</organism>
<dbReference type="AlphaFoldDB" id="A0A1H1Z903"/>
<protein>
    <submittedName>
        <fullName evidence="3">Outer membrane protein beta-barrel domain-containing protein</fullName>
    </submittedName>
</protein>
<keyword evidence="4" id="KW-1185">Reference proteome</keyword>
<feature type="chain" id="PRO_5009267403" evidence="1">
    <location>
        <begin position="21"/>
        <end position="208"/>
    </location>
</feature>
<accession>A0A1H1Z903</accession>
<sequence>MKKTLLTITMCLSFAGMAFAQLGQSSPDIAFGVKAGANLSYLPQNGVYNNTNKMGYQFGVWGRVGGDVFQFQPEVYLTDKNVKITDNTFTHTTNSASFTSIDVPLLAVAKGELFDVAGRIYTGPLFSFDLTRKQVYPSTTTTFTDNDFVKLDYKNINYAWVFGVGADFNRVGVDLRYEGGLNRIAYSNYQYSHTRMSLFEVSISYQIL</sequence>
<dbReference type="OrthoDB" id="753334at2"/>
<name>A0A1H1Z903_MUCMA</name>
<evidence type="ECO:0000256" key="1">
    <source>
        <dbReference type="SAM" id="SignalP"/>
    </source>
</evidence>